<reference evidence="1 2" key="1">
    <citation type="journal article" date="2021" name="Commun. Biol.">
        <title>The genome of Shorea leprosula (Dipterocarpaceae) highlights the ecological relevance of drought in aseasonal tropical rainforests.</title>
        <authorList>
            <person name="Ng K.K.S."/>
            <person name="Kobayashi M.J."/>
            <person name="Fawcett J.A."/>
            <person name="Hatakeyama M."/>
            <person name="Paape T."/>
            <person name="Ng C.H."/>
            <person name="Ang C.C."/>
            <person name="Tnah L.H."/>
            <person name="Lee C.T."/>
            <person name="Nishiyama T."/>
            <person name="Sese J."/>
            <person name="O'Brien M.J."/>
            <person name="Copetti D."/>
            <person name="Mohd Noor M.I."/>
            <person name="Ong R.C."/>
            <person name="Putra M."/>
            <person name="Sireger I.Z."/>
            <person name="Indrioko S."/>
            <person name="Kosugi Y."/>
            <person name="Izuno A."/>
            <person name="Isagi Y."/>
            <person name="Lee S.L."/>
            <person name="Shimizu K.K."/>
        </authorList>
    </citation>
    <scope>NUCLEOTIDE SEQUENCE [LARGE SCALE GENOMIC DNA]</scope>
    <source>
        <strain evidence="1">214</strain>
    </source>
</reference>
<comment type="caution">
    <text evidence="1">The sequence shown here is derived from an EMBL/GenBank/DDBJ whole genome shotgun (WGS) entry which is preliminary data.</text>
</comment>
<name>A0AAV5K008_9ROSI</name>
<evidence type="ECO:0000313" key="1">
    <source>
        <dbReference type="EMBL" id="GKV20259.1"/>
    </source>
</evidence>
<keyword evidence="2" id="KW-1185">Reference proteome</keyword>
<protein>
    <submittedName>
        <fullName evidence="1">Uncharacterized protein</fullName>
    </submittedName>
</protein>
<dbReference type="Proteomes" id="UP001054252">
    <property type="component" value="Unassembled WGS sequence"/>
</dbReference>
<organism evidence="1 2">
    <name type="scientific">Rubroshorea leprosula</name>
    <dbReference type="NCBI Taxonomy" id="152421"/>
    <lineage>
        <taxon>Eukaryota</taxon>
        <taxon>Viridiplantae</taxon>
        <taxon>Streptophyta</taxon>
        <taxon>Embryophyta</taxon>
        <taxon>Tracheophyta</taxon>
        <taxon>Spermatophyta</taxon>
        <taxon>Magnoliopsida</taxon>
        <taxon>eudicotyledons</taxon>
        <taxon>Gunneridae</taxon>
        <taxon>Pentapetalae</taxon>
        <taxon>rosids</taxon>
        <taxon>malvids</taxon>
        <taxon>Malvales</taxon>
        <taxon>Dipterocarpaceae</taxon>
        <taxon>Rubroshorea</taxon>
    </lineage>
</organism>
<proteinExistence type="predicted"/>
<accession>A0AAV5K008</accession>
<evidence type="ECO:0000313" key="2">
    <source>
        <dbReference type="Proteomes" id="UP001054252"/>
    </source>
</evidence>
<dbReference type="AlphaFoldDB" id="A0AAV5K008"/>
<sequence length="105" mass="12591">MFSCRNWVTLLDSHMQLQWCVFRLCMVSIGMTRLIRRYNKILCANRELRYQRFFVTLADIISFFMSSRRLFHAVSKVIISCCVGGFILRCSTWKRSRLPIDWDAR</sequence>
<gene>
    <name evidence="1" type="ORF">SLEP1_g30413</name>
</gene>
<dbReference type="EMBL" id="BPVZ01000054">
    <property type="protein sequence ID" value="GKV20259.1"/>
    <property type="molecule type" value="Genomic_DNA"/>
</dbReference>